<feature type="region of interest" description="Disordered" evidence="1">
    <location>
        <begin position="1"/>
        <end position="56"/>
    </location>
</feature>
<dbReference type="EMBL" id="KN742810">
    <property type="protein sequence ID" value="KIH52788.1"/>
    <property type="molecule type" value="Genomic_DNA"/>
</dbReference>
<dbReference type="OrthoDB" id="10604816at2759"/>
<proteinExistence type="predicted"/>
<evidence type="ECO:0000313" key="2">
    <source>
        <dbReference type="EMBL" id="KIH52788.1"/>
    </source>
</evidence>
<dbReference type="Proteomes" id="UP000054047">
    <property type="component" value="Unassembled WGS sequence"/>
</dbReference>
<organism evidence="2 3">
    <name type="scientific">Ancylostoma duodenale</name>
    <dbReference type="NCBI Taxonomy" id="51022"/>
    <lineage>
        <taxon>Eukaryota</taxon>
        <taxon>Metazoa</taxon>
        <taxon>Ecdysozoa</taxon>
        <taxon>Nematoda</taxon>
        <taxon>Chromadorea</taxon>
        <taxon>Rhabditida</taxon>
        <taxon>Rhabditina</taxon>
        <taxon>Rhabditomorpha</taxon>
        <taxon>Strongyloidea</taxon>
        <taxon>Ancylostomatidae</taxon>
        <taxon>Ancylostomatinae</taxon>
        <taxon>Ancylostoma</taxon>
    </lineage>
</organism>
<sequence>MTSSFQDVMRGSVYSTRSDRSASLTRDREDSNATTLVPLSSESEGEDGTPLALTPTPIEELPIPISFDKSSSSEVMPVSLIVNSDELSQGQAHSKEVVYIPLLAIYPTLNIVIVSRKQ</sequence>
<keyword evidence="3" id="KW-1185">Reference proteome</keyword>
<evidence type="ECO:0000313" key="3">
    <source>
        <dbReference type="Proteomes" id="UP000054047"/>
    </source>
</evidence>
<evidence type="ECO:0000256" key="1">
    <source>
        <dbReference type="SAM" id="MobiDB-lite"/>
    </source>
</evidence>
<feature type="compositionally biased region" description="Basic and acidic residues" evidence="1">
    <location>
        <begin position="17"/>
        <end position="31"/>
    </location>
</feature>
<protein>
    <submittedName>
        <fullName evidence="2">Uncharacterized protein</fullName>
    </submittedName>
</protein>
<gene>
    <name evidence="2" type="ORF">ANCDUO_17103</name>
</gene>
<reference evidence="2 3" key="1">
    <citation type="submission" date="2013-12" db="EMBL/GenBank/DDBJ databases">
        <title>Draft genome of the parsitic nematode Ancylostoma duodenale.</title>
        <authorList>
            <person name="Mitreva M."/>
        </authorList>
    </citation>
    <scope>NUCLEOTIDE SEQUENCE [LARGE SCALE GENOMIC DNA]</scope>
    <source>
        <strain evidence="2 3">Zhejiang</strain>
    </source>
</reference>
<name>A0A0C2C913_9BILA</name>
<dbReference type="AlphaFoldDB" id="A0A0C2C913"/>
<feature type="compositionally biased region" description="Polar residues" evidence="1">
    <location>
        <begin position="32"/>
        <end position="42"/>
    </location>
</feature>
<accession>A0A0C2C913</accession>